<accession>A0A9D1K5D5</accession>
<comment type="caution">
    <text evidence="2">The sequence shown here is derived from an EMBL/GenBank/DDBJ whole genome shotgun (WGS) entry which is preliminary data.</text>
</comment>
<feature type="coiled-coil region" evidence="1">
    <location>
        <begin position="793"/>
        <end position="848"/>
    </location>
</feature>
<evidence type="ECO:0000313" key="3">
    <source>
        <dbReference type="Proteomes" id="UP000824139"/>
    </source>
</evidence>
<proteinExistence type="predicted"/>
<feature type="coiled-coil region" evidence="1">
    <location>
        <begin position="1678"/>
        <end position="1712"/>
    </location>
</feature>
<protein>
    <recommendedName>
        <fullName evidence="4">Apolipoprotein A1/A4/E domain protein</fullName>
    </recommendedName>
</protein>
<evidence type="ECO:0008006" key="4">
    <source>
        <dbReference type="Google" id="ProtNLM"/>
    </source>
</evidence>
<organism evidence="2 3">
    <name type="scientific">Candidatus Scatenecus faecavium</name>
    <dbReference type="NCBI Taxonomy" id="2840915"/>
    <lineage>
        <taxon>Bacteria</taxon>
        <taxon>Candidatus Scatenecus</taxon>
    </lineage>
</organism>
<gene>
    <name evidence="2" type="ORF">IAD41_06850</name>
</gene>
<dbReference type="Gene3D" id="1.20.5.1230">
    <property type="entry name" value="Apolipoprotein A-I"/>
    <property type="match status" value="1"/>
</dbReference>
<sequence>MAQTEIDDILNSIRAENQVSNDMFGKTLTEINSKLEDIANDGITAELIKTTLQDVKTDLDNRYRFVTEKFENIKDAFEQINQRHDLLVTNSDLKMMFNLLNENIDHFTQEITQQQSLINDIETNLDEFRNDTSRKDEILERVAVVKDGIDEVNRGLQASIMEVNSSLRNITKNLMTMDATEQNDIIKRELENIYLAVNAVLSSMEILDQKNDDIAKNIVAKEDLINLAGKIDNSIALVSEKLDSSDNQASDNTEKIISEIEKNRNELLSFNENVSKGLSEYLNSVRDVLSNCIDEIKQSQAVNAVEDDSLARQKFENLEKLSDDIRKIDTTISSQNESYINLVSSKIKELGVVIDDFKKYVDERHGGIEENLQSKLDHLDILIASGSSMLQDRFGELQAKVEESIKSIETFAEDNSIKLGNSLSEMSDIKSEISRILENMTAFNSHQETNFSNFNNRLDGDLSELKDNLNGFCSSFEALKYTLEQSNIDNRGLLAEIVEDAANQTRSIVENLSSSTSENVLKNLDMQMELLKEQLNDLRNVFTSISAKNVENLLANIEQSAGRIDSLNSSLTENLDKNFQSMRDMITVSGSENSRQISEFEEKFTSVSQMNASGIMNEISAASSKIDSLNESLSGELNGNIQTIRDMLTASDSENRRQLAELDEKLVNVSQENASGIINEINAASSKIDSLNESLSGELNSNFSAIRDAVSFAENESRQQFDELGTKIVSDAQTNTGNIISEISTVSAKIDTVGVDLSTELDNNFEMVRDFIENSNEDKKQNAAEFAALSGSIKNLEAEFSKNTEKFQVALNEQMNSLENYISVLKECNSKEEDKNNYDAEFEALTEKLLAVETALREAGENFGDNLMMVQNKIADYAKSVDYVSKETGDKLETSLEEISSVKAELAKFIESLPKADDEASEKILATLNEIQAKFEDVLVNISDIKDDVNGNVTSSLQHNAAILEDKFLILQELLNDNNLKNFDRINDFGENLQNKIDGLKQEIGLVNTDISEIITARTEALSNDFIPLKESIDNFVNTDFNKIIDNIKSQIELSYLNFSADVNENMAENHDNYVQLNDAYQTLVDKFSRVEEVINDLSLNQIGVMTSTITEVESNIANNFDKTNELLESWKNDLKRIEAKIDMDSKNSELVISGSLKEFTDEIKTNSAAGANKIISNIESFKTGLKSELASIKNTSAADAEKLSASINALNEKVDILAMSDPSANFEDLIDSVQEKIDTLISPDISGDKLKDIENAVETVSNKIDVLAMSDDTSKIEDIETSIKSIRDKIETLNLIDGSINFDEIENDIKSLHEKVDVLAFSADDIKLENIEEGLKSLHDKVDVIALSDNEEKIENMVQALHEKVDILASSEDDDLYSEIQDIKGLIVEQRKQIEQFGSSERSDNVDKYLEDLENRLSGLDFEKNASDIKDSVMNAILAVADQITFAEETEEIKDFVEERTDEINKNLLDVKQQLSNIACSSEAWDYSYTMQDIESDIAKLRIILNDISASTSKDEINEISQNMHKIAASVNTLHSSLTEEQILELKSDIEKINADVISLSARTNKLLLTSDESYKALTDGLDEFSRVTNQLQKRIDVLDNSGINEIIEKKLDNINDAVTSSANSDNIMRQVMLYLGEWIDEASEKLDTISTDTSNLSLMNSELCLLKTMIDNKEIVSAFEKKFTEQQKKINNLESKLEAVLHAVENHEDTALNRKIEIFDDKINSVDEKMMYLDEKISMLDEKLENLDSKLNKLSQGIEKLAAYVD</sequence>
<evidence type="ECO:0000313" key="2">
    <source>
        <dbReference type="EMBL" id="HIS83304.1"/>
    </source>
</evidence>
<feature type="coiled-coil region" evidence="1">
    <location>
        <begin position="521"/>
        <end position="548"/>
    </location>
</feature>
<dbReference type="PANTHER" id="PTHR32114">
    <property type="entry name" value="ABC TRANSPORTER ABCH.3"/>
    <property type="match status" value="1"/>
</dbReference>
<dbReference type="PANTHER" id="PTHR32114:SF2">
    <property type="entry name" value="ABC TRANSPORTER ABCH.3"/>
    <property type="match status" value="1"/>
</dbReference>
<feature type="coiled-coil region" evidence="1">
    <location>
        <begin position="1121"/>
        <end position="1148"/>
    </location>
</feature>
<reference evidence="2" key="1">
    <citation type="submission" date="2020-10" db="EMBL/GenBank/DDBJ databases">
        <authorList>
            <person name="Gilroy R."/>
        </authorList>
    </citation>
    <scope>NUCLEOTIDE SEQUENCE</scope>
    <source>
        <strain evidence="2">CHK152-2994</strain>
    </source>
</reference>
<keyword evidence="1" id="KW-0175">Coiled coil</keyword>
<name>A0A9D1K5D5_9BACT</name>
<dbReference type="Proteomes" id="UP000824139">
    <property type="component" value="Unassembled WGS sequence"/>
</dbReference>
<reference evidence="2" key="2">
    <citation type="journal article" date="2021" name="PeerJ">
        <title>Extensive microbial diversity within the chicken gut microbiome revealed by metagenomics and culture.</title>
        <authorList>
            <person name="Gilroy R."/>
            <person name="Ravi A."/>
            <person name="Getino M."/>
            <person name="Pursley I."/>
            <person name="Horton D.L."/>
            <person name="Alikhan N.F."/>
            <person name="Baker D."/>
            <person name="Gharbi K."/>
            <person name="Hall N."/>
            <person name="Watson M."/>
            <person name="Adriaenssens E.M."/>
            <person name="Foster-Nyarko E."/>
            <person name="Jarju S."/>
            <person name="Secka A."/>
            <person name="Antonio M."/>
            <person name="Oren A."/>
            <person name="Chaudhuri R.R."/>
            <person name="La Ragione R."/>
            <person name="Hildebrand F."/>
            <person name="Pallen M.J."/>
        </authorList>
    </citation>
    <scope>NUCLEOTIDE SEQUENCE</scope>
    <source>
        <strain evidence="2">CHK152-2994</strain>
    </source>
</reference>
<evidence type="ECO:0000256" key="1">
    <source>
        <dbReference type="SAM" id="Coils"/>
    </source>
</evidence>
<dbReference type="EMBL" id="DVJO01000153">
    <property type="protein sequence ID" value="HIS83304.1"/>
    <property type="molecule type" value="Genomic_DNA"/>
</dbReference>